<organism evidence="3 4">
    <name type="scientific">candidate division WOR-3 bacterium</name>
    <dbReference type="NCBI Taxonomy" id="2052148"/>
    <lineage>
        <taxon>Bacteria</taxon>
        <taxon>Bacteria division WOR-3</taxon>
    </lineage>
</organism>
<feature type="domain" description="HTH merR-type" evidence="2">
    <location>
        <begin position="8"/>
        <end position="77"/>
    </location>
</feature>
<dbReference type="EMBL" id="VGIR01000033">
    <property type="protein sequence ID" value="MBM3331524.1"/>
    <property type="molecule type" value="Genomic_DNA"/>
</dbReference>
<dbReference type="Proteomes" id="UP000779900">
    <property type="component" value="Unassembled WGS sequence"/>
</dbReference>
<evidence type="ECO:0000313" key="4">
    <source>
        <dbReference type="Proteomes" id="UP000779900"/>
    </source>
</evidence>
<evidence type="ECO:0000256" key="1">
    <source>
        <dbReference type="ARBA" id="ARBA00023125"/>
    </source>
</evidence>
<reference evidence="3" key="1">
    <citation type="submission" date="2019-03" db="EMBL/GenBank/DDBJ databases">
        <title>Lake Tanganyika Metagenome-Assembled Genomes (MAGs).</title>
        <authorList>
            <person name="Tran P."/>
        </authorList>
    </citation>
    <scope>NUCLEOTIDE SEQUENCE</scope>
    <source>
        <strain evidence="3">K_DeepCast_150m_m2_040</strain>
    </source>
</reference>
<dbReference type="SUPFAM" id="SSF46955">
    <property type="entry name" value="Putative DNA-binding domain"/>
    <property type="match status" value="1"/>
</dbReference>
<dbReference type="InterPro" id="IPR009061">
    <property type="entry name" value="DNA-bd_dom_put_sf"/>
</dbReference>
<evidence type="ECO:0000313" key="3">
    <source>
        <dbReference type="EMBL" id="MBM3331524.1"/>
    </source>
</evidence>
<dbReference type="PANTHER" id="PTHR30204">
    <property type="entry name" value="REDOX-CYCLING DRUG-SENSING TRANSCRIPTIONAL ACTIVATOR SOXR"/>
    <property type="match status" value="1"/>
</dbReference>
<comment type="caution">
    <text evidence="3">The sequence shown here is derived from an EMBL/GenBank/DDBJ whole genome shotgun (WGS) entry which is preliminary data.</text>
</comment>
<dbReference type="InterPro" id="IPR000551">
    <property type="entry name" value="MerR-type_HTH_dom"/>
</dbReference>
<name>A0A937XHK5_UNCW3</name>
<evidence type="ECO:0000259" key="2">
    <source>
        <dbReference type="PROSITE" id="PS50937"/>
    </source>
</evidence>
<gene>
    <name evidence="3" type="ORF">FJY68_06685</name>
</gene>
<dbReference type="GO" id="GO:0003677">
    <property type="term" value="F:DNA binding"/>
    <property type="evidence" value="ECO:0007669"/>
    <property type="project" value="UniProtKB-KW"/>
</dbReference>
<protein>
    <submittedName>
        <fullName evidence="3">MerR family transcriptional regulator</fullName>
    </submittedName>
</protein>
<dbReference type="AlphaFoldDB" id="A0A937XHK5"/>
<dbReference type="SMART" id="SM00422">
    <property type="entry name" value="HTH_MERR"/>
    <property type="match status" value="1"/>
</dbReference>
<proteinExistence type="predicted"/>
<dbReference type="Pfam" id="PF13411">
    <property type="entry name" value="MerR_1"/>
    <property type="match status" value="1"/>
</dbReference>
<dbReference type="GO" id="GO:0003700">
    <property type="term" value="F:DNA-binding transcription factor activity"/>
    <property type="evidence" value="ECO:0007669"/>
    <property type="project" value="InterPro"/>
</dbReference>
<sequence length="115" mass="13298">MEVKKGKHYLVTEICRRLDIAPHILRYWEQEFAIKPIRNSAGRRIYSESQLERLQLIKHLVRTEKLTVAGARRHLAEMSSKPTAAIASADHRQTLLWLKRELLAIGSQLRGSTDQ</sequence>
<dbReference type="Gene3D" id="1.10.1660.10">
    <property type="match status" value="1"/>
</dbReference>
<dbReference type="PANTHER" id="PTHR30204:SF15">
    <property type="entry name" value="BLL5018 PROTEIN"/>
    <property type="match status" value="1"/>
</dbReference>
<keyword evidence="1" id="KW-0238">DNA-binding</keyword>
<dbReference type="PROSITE" id="PS50937">
    <property type="entry name" value="HTH_MERR_2"/>
    <property type="match status" value="1"/>
</dbReference>
<accession>A0A937XHK5</accession>
<dbReference type="InterPro" id="IPR047057">
    <property type="entry name" value="MerR_fam"/>
</dbReference>